<proteinExistence type="predicted"/>
<keyword evidence="2" id="KW-1185">Reference proteome</keyword>
<dbReference type="EMBL" id="BAAATL010000025">
    <property type="protein sequence ID" value="GAA2494871.1"/>
    <property type="molecule type" value="Genomic_DNA"/>
</dbReference>
<evidence type="ECO:0000313" key="2">
    <source>
        <dbReference type="Proteomes" id="UP001501721"/>
    </source>
</evidence>
<gene>
    <name evidence="1" type="ORF">GCM10010422_47940</name>
</gene>
<dbReference type="Proteomes" id="UP001501721">
    <property type="component" value="Unassembled WGS sequence"/>
</dbReference>
<sequence>MPVAGGREVPGAVGLPGQGACRQRAGGAGVRAPYGLGMVLSRLCVHPRVRVPLVAVCGAAGPAVPRGPGRAVLGQGVGAVFSRWRRASWEAGSSGR</sequence>
<reference evidence="2" key="1">
    <citation type="journal article" date="2019" name="Int. J. Syst. Evol. Microbiol.">
        <title>The Global Catalogue of Microorganisms (GCM) 10K type strain sequencing project: providing services to taxonomists for standard genome sequencing and annotation.</title>
        <authorList>
            <consortium name="The Broad Institute Genomics Platform"/>
            <consortium name="The Broad Institute Genome Sequencing Center for Infectious Disease"/>
            <person name="Wu L."/>
            <person name="Ma J."/>
        </authorList>
    </citation>
    <scope>NUCLEOTIDE SEQUENCE [LARGE SCALE GENOMIC DNA]</scope>
    <source>
        <strain evidence="2">JCM 6923</strain>
    </source>
</reference>
<evidence type="ECO:0000313" key="1">
    <source>
        <dbReference type="EMBL" id="GAA2494871.1"/>
    </source>
</evidence>
<accession>A0ABP5ZBT4</accession>
<comment type="caution">
    <text evidence="1">The sequence shown here is derived from an EMBL/GenBank/DDBJ whole genome shotgun (WGS) entry which is preliminary data.</text>
</comment>
<name>A0ABP5ZBT4_9ACTN</name>
<protein>
    <submittedName>
        <fullName evidence="1">Uncharacterized protein</fullName>
    </submittedName>
</protein>
<organism evidence="1 2">
    <name type="scientific">Streptomyces graminearus</name>
    <dbReference type="NCBI Taxonomy" id="284030"/>
    <lineage>
        <taxon>Bacteria</taxon>
        <taxon>Bacillati</taxon>
        <taxon>Actinomycetota</taxon>
        <taxon>Actinomycetes</taxon>
        <taxon>Kitasatosporales</taxon>
        <taxon>Streptomycetaceae</taxon>
        <taxon>Streptomyces</taxon>
    </lineage>
</organism>